<evidence type="ECO:0000256" key="1">
    <source>
        <dbReference type="SAM" id="MobiDB-lite"/>
    </source>
</evidence>
<protein>
    <submittedName>
        <fullName evidence="2">Uncharacterized protein</fullName>
    </submittedName>
</protein>
<proteinExistence type="predicted"/>
<feature type="compositionally biased region" description="Basic and acidic residues" evidence="1">
    <location>
        <begin position="1"/>
        <end position="20"/>
    </location>
</feature>
<accession>A0AAN8S5R0</accession>
<feature type="compositionally biased region" description="Acidic residues" evidence="1">
    <location>
        <begin position="34"/>
        <end position="45"/>
    </location>
</feature>
<organism evidence="2 3">
    <name type="scientific">Polyplax serrata</name>
    <name type="common">Common mouse louse</name>
    <dbReference type="NCBI Taxonomy" id="468196"/>
    <lineage>
        <taxon>Eukaryota</taxon>
        <taxon>Metazoa</taxon>
        <taxon>Ecdysozoa</taxon>
        <taxon>Arthropoda</taxon>
        <taxon>Hexapoda</taxon>
        <taxon>Insecta</taxon>
        <taxon>Pterygota</taxon>
        <taxon>Neoptera</taxon>
        <taxon>Paraneoptera</taxon>
        <taxon>Psocodea</taxon>
        <taxon>Troctomorpha</taxon>
        <taxon>Phthiraptera</taxon>
        <taxon>Anoplura</taxon>
        <taxon>Polyplacidae</taxon>
        <taxon>Polyplax</taxon>
    </lineage>
</organism>
<name>A0AAN8S5R0_POLSC</name>
<sequence>MCPLKLKEDERNPTKNDVRSRWPTLCNSARLREEEQEDEEEVDEERQDRKFFKHPLGNQKDRTDCVH</sequence>
<feature type="region of interest" description="Disordered" evidence="1">
    <location>
        <begin position="1"/>
        <end position="67"/>
    </location>
</feature>
<dbReference type="Proteomes" id="UP001372834">
    <property type="component" value="Unassembled WGS sequence"/>
</dbReference>
<gene>
    <name evidence="2" type="ORF">RUM43_003753</name>
</gene>
<dbReference type="EMBL" id="JAWJWE010000036">
    <property type="protein sequence ID" value="KAK6629932.1"/>
    <property type="molecule type" value="Genomic_DNA"/>
</dbReference>
<evidence type="ECO:0000313" key="2">
    <source>
        <dbReference type="EMBL" id="KAK6629932.1"/>
    </source>
</evidence>
<evidence type="ECO:0000313" key="3">
    <source>
        <dbReference type="Proteomes" id="UP001372834"/>
    </source>
</evidence>
<reference evidence="2 3" key="1">
    <citation type="submission" date="2023-10" db="EMBL/GenBank/DDBJ databases">
        <title>Genomes of two closely related lineages of the louse Polyplax serrata with different host specificities.</title>
        <authorList>
            <person name="Martinu J."/>
            <person name="Tarabai H."/>
            <person name="Stefka J."/>
            <person name="Hypsa V."/>
        </authorList>
    </citation>
    <scope>NUCLEOTIDE SEQUENCE [LARGE SCALE GENOMIC DNA]</scope>
    <source>
        <strain evidence="2">HR10_N</strain>
    </source>
</reference>
<comment type="caution">
    <text evidence="2">The sequence shown here is derived from an EMBL/GenBank/DDBJ whole genome shotgun (WGS) entry which is preliminary data.</text>
</comment>
<dbReference type="AlphaFoldDB" id="A0AAN8S5R0"/>